<dbReference type="AlphaFoldDB" id="A0AAI9YTR7"/>
<comment type="caution">
    <text evidence="2">The sequence shown here is derived from an EMBL/GenBank/DDBJ whole genome shotgun (WGS) entry which is preliminary data.</text>
</comment>
<sequence length="222" mass="25890">MSKNARRDETRGASARLGQKMTLEGGHEPERRNVSCASGCVGCVGNSLKNWWEMRRCVWHWRGALRYASPRYSVWSTLYLYRRMGPWGNFFDDDECSMRVALTGRGKRWERRGQPCLVGWNEVWLVQRIGTNGAWEMVVWLVHCQLVSFRYCGGLKLYVPLSPNDITVLDRFYGNRQSFHWPEILQRQHVVHPLLQLSQPTSRNSLFGQLILWQKDICSIIA</sequence>
<gene>
    <name evidence="2" type="ORF">CCOS01_08896</name>
</gene>
<reference evidence="2 3" key="1">
    <citation type="submission" date="2016-10" db="EMBL/GenBank/DDBJ databases">
        <title>The genome sequence of Colletotrichum fioriniae PJ7.</title>
        <authorList>
            <person name="Baroncelli R."/>
        </authorList>
    </citation>
    <scope>NUCLEOTIDE SEQUENCE [LARGE SCALE GENOMIC DNA]</scope>
    <source>
        <strain evidence="2 3">IMI 309622</strain>
    </source>
</reference>
<evidence type="ECO:0000313" key="3">
    <source>
        <dbReference type="Proteomes" id="UP001240678"/>
    </source>
</evidence>
<dbReference type="RefSeq" id="XP_060311756.1">
    <property type="nucleotide sequence ID" value="XM_060457056.1"/>
</dbReference>
<evidence type="ECO:0000313" key="2">
    <source>
        <dbReference type="EMBL" id="KAK1523809.1"/>
    </source>
</evidence>
<proteinExistence type="predicted"/>
<accession>A0AAI9YTR7</accession>
<name>A0AAI9YTR7_9PEZI</name>
<evidence type="ECO:0000256" key="1">
    <source>
        <dbReference type="SAM" id="MobiDB-lite"/>
    </source>
</evidence>
<keyword evidence="3" id="KW-1185">Reference proteome</keyword>
<dbReference type="EMBL" id="MOOE01000009">
    <property type="protein sequence ID" value="KAK1523809.1"/>
    <property type="molecule type" value="Genomic_DNA"/>
</dbReference>
<organism evidence="2 3">
    <name type="scientific">Colletotrichum costaricense</name>
    <dbReference type="NCBI Taxonomy" id="1209916"/>
    <lineage>
        <taxon>Eukaryota</taxon>
        <taxon>Fungi</taxon>
        <taxon>Dikarya</taxon>
        <taxon>Ascomycota</taxon>
        <taxon>Pezizomycotina</taxon>
        <taxon>Sordariomycetes</taxon>
        <taxon>Hypocreomycetidae</taxon>
        <taxon>Glomerellales</taxon>
        <taxon>Glomerellaceae</taxon>
        <taxon>Colletotrichum</taxon>
        <taxon>Colletotrichum acutatum species complex</taxon>
    </lineage>
</organism>
<feature type="compositionally biased region" description="Basic and acidic residues" evidence="1">
    <location>
        <begin position="1"/>
        <end position="11"/>
    </location>
</feature>
<feature type="region of interest" description="Disordered" evidence="1">
    <location>
        <begin position="1"/>
        <end position="31"/>
    </location>
</feature>
<dbReference type="GeneID" id="85340603"/>
<protein>
    <submittedName>
        <fullName evidence="2">Uncharacterized protein</fullName>
    </submittedName>
</protein>
<dbReference type="Proteomes" id="UP001240678">
    <property type="component" value="Unassembled WGS sequence"/>
</dbReference>